<accession>A0A9N8Q065</accession>
<organism evidence="2 3">
    <name type="scientific">Chrysodeixis includens</name>
    <name type="common">Soybean looper</name>
    <name type="synonym">Pseudoplusia includens</name>
    <dbReference type="NCBI Taxonomy" id="689277"/>
    <lineage>
        <taxon>Eukaryota</taxon>
        <taxon>Metazoa</taxon>
        <taxon>Ecdysozoa</taxon>
        <taxon>Arthropoda</taxon>
        <taxon>Hexapoda</taxon>
        <taxon>Insecta</taxon>
        <taxon>Pterygota</taxon>
        <taxon>Neoptera</taxon>
        <taxon>Endopterygota</taxon>
        <taxon>Lepidoptera</taxon>
        <taxon>Glossata</taxon>
        <taxon>Ditrysia</taxon>
        <taxon>Noctuoidea</taxon>
        <taxon>Noctuidae</taxon>
        <taxon>Plusiinae</taxon>
        <taxon>Chrysodeixis</taxon>
    </lineage>
</organism>
<feature type="compositionally biased region" description="Polar residues" evidence="1">
    <location>
        <begin position="17"/>
        <end position="37"/>
    </location>
</feature>
<proteinExistence type="predicted"/>
<keyword evidence="3" id="KW-1185">Reference proteome</keyword>
<evidence type="ECO:0000313" key="3">
    <source>
        <dbReference type="Proteomes" id="UP001154114"/>
    </source>
</evidence>
<gene>
    <name evidence="2" type="ORF">CINC_LOCUS6431</name>
</gene>
<evidence type="ECO:0000256" key="1">
    <source>
        <dbReference type="SAM" id="MobiDB-lite"/>
    </source>
</evidence>
<dbReference type="EMBL" id="LR824023">
    <property type="protein sequence ID" value="CAD0204121.1"/>
    <property type="molecule type" value="Genomic_DNA"/>
</dbReference>
<name>A0A9N8Q065_CHRIL</name>
<protein>
    <submittedName>
        <fullName evidence="2">Uncharacterized protein</fullName>
    </submittedName>
</protein>
<feature type="region of interest" description="Disordered" evidence="1">
    <location>
        <begin position="1"/>
        <end position="44"/>
    </location>
</feature>
<evidence type="ECO:0000313" key="2">
    <source>
        <dbReference type="EMBL" id="CAD0204121.1"/>
    </source>
</evidence>
<dbReference type="AlphaFoldDB" id="A0A9N8Q065"/>
<reference evidence="2" key="1">
    <citation type="submission" date="2021-12" db="EMBL/GenBank/DDBJ databases">
        <authorList>
            <person name="King R."/>
        </authorList>
    </citation>
    <scope>NUCLEOTIDE SEQUENCE</scope>
</reference>
<dbReference type="Proteomes" id="UP001154114">
    <property type="component" value="Chromosome 20"/>
</dbReference>
<sequence>MHWQPLCAPKIEGGNPSGWQQIAQRGSNHSPQPQRDVQGSPGAPEYLELSENFVKTLDFFKRSYDEAMARDLQRIAEALILRLFRRKFLDRRAGAEGVGATVSVRRAWMAWPSGVATRATRRGIHARRITAREAGI</sequence>